<dbReference type="PANTHER" id="PTHR22642">
    <property type="entry name" value="IMIDAZOLONEPROPIONASE"/>
    <property type="match status" value="1"/>
</dbReference>
<dbReference type="EMBL" id="KI966410">
    <property type="protein sequence ID" value="EWC47431.1"/>
    <property type="molecule type" value="Genomic_DNA"/>
</dbReference>
<feature type="signal peptide" evidence="1">
    <location>
        <begin position="1"/>
        <end position="25"/>
    </location>
</feature>
<dbReference type="CDD" id="cd01300">
    <property type="entry name" value="YtcJ_like"/>
    <property type="match status" value="1"/>
</dbReference>
<evidence type="ECO:0000259" key="2">
    <source>
        <dbReference type="Pfam" id="PF07969"/>
    </source>
</evidence>
<gene>
    <name evidence="3" type="ORF">DRE_00399</name>
</gene>
<dbReference type="Pfam" id="PF07969">
    <property type="entry name" value="Amidohydro_3"/>
    <property type="match status" value="1"/>
</dbReference>
<dbReference type="SUPFAM" id="SSF51556">
    <property type="entry name" value="Metallo-dependent hydrolases"/>
    <property type="match status" value="1"/>
</dbReference>
<keyword evidence="1" id="KW-0732">Signal</keyword>
<dbReference type="Proteomes" id="UP000024837">
    <property type="component" value="Unassembled WGS sequence"/>
</dbReference>
<evidence type="ECO:0000313" key="4">
    <source>
        <dbReference type="Proteomes" id="UP000024837"/>
    </source>
</evidence>
<reference evidence="3 4" key="1">
    <citation type="submission" date="2013-05" db="EMBL/GenBank/DDBJ databases">
        <title>Drechslerella stenobrocha genome reveals carnivorous origination and mechanical trapping mechanism of predatory fungi.</title>
        <authorList>
            <person name="Liu X."/>
            <person name="Zhang W."/>
            <person name="Liu K."/>
        </authorList>
    </citation>
    <scope>NUCLEOTIDE SEQUENCE [LARGE SCALE GENOMIC DNA]</scope>
    <source>
        <strain evidence="3 4">248</strain>
    </source>
</reference>
<evidence type="ECO:0000256" key="1">
    <source>
        <dbReference type="SAM" id="SignalP"/>
    </source>
</evidence>
<dbReference type="InterPro" id="IPR011059">
    <property type="entry name" value="Metal-dep_hydrolase_composite"/>
</dbReference>
<dbReference type="GO" id="GO:0016810">
    <property type="term" value="F:hydrolase activity, acting on carbon-nitrogen (but not peptide) bonds"/>
    <property type="evidence" value="ECO:0007669"/>
    <property type="project" value="InterPro"/>
</dbReference>
<dbReference type="Gene3D" id="2.30.40.10">
    <property type="entry name" value="Urease, subunit C, domain 1"/>
    <property type="match status" value="1"/>
</dbReference>
<dbReference type="InterPro" id="IPR032466">
    <property type="entry name" value="Metal_Hydrolase"/>
</dbReference>
<keyword evidence="4" id="KW-1185">Reference proteome</keyword>
<proteinExistence type="predicted"/>
<feature type="domain" description="Amidohydrolase 3" evidence="2">
    <location>
        <begin position="146"/>
        <end position="648"/>
    </location>
</feature>
<dbReference type="Gene3D" id="3.10.310.70">
    <property type="match status" value="1"/>
</dbReference>
<dbReference type="Gene3D" id="3.20.20.140">
    <property type="entry name" value="Metal-dependent hydrolases"/>
    <property type="match status" value="1"/>
</dbReference>
<sequence>MKVIAPPSVARFIVLALSFAPLLRGQPVHSEEEGSTCLSGHLLGIYSSLIGTVSFPQFDVGSIKRKLVGGAVNVDDTDNKSDDAIATIFYSNSPTNRNPIITMAGDKLSAVEAIAVKDGKVLATGRLWYLKWLTWGKSVSQDIGSGVILPGFVEPHLHILLSAFVKGYLLDISPLRAPSFAAAMEKLRSELPNVKPDEWLVAHGYDPSRLSWQALLMEVIDREVSSTVPILVLDASGHLAYANSKAFALANVTEHTPDPEGGEYARGPDGKLTGVLVEAGAINHFATVAKTANTSRQDKIKEGFAKVFAQWLAKGVTTVLDAGLGISSVNELDIIANLTEVSPIRIRGAVADYKPGDAKSMLGTDPMPPGGFKKKNLTVRTVKLFSDGSTQGFTAAVKHDYLLKHFPAYFHNRTRGVLVWPDAPQSRGYNVTLRDEIYTWMNKGYQIMVHSNGDRASDMVLDAYASIFAQYPHLHPKVSGITHRIEHFTVTERAQVRRARELGLAVSHTMGHVHFWGDIFRDDVLGSDRAERIDPVADGAADGLVYSFNSDSPVTDVDPLLWVRTAITRRVYGSGDILGRRQRVGLEEALRGVTSYPAKQILLEAEVGKLEAGKNADFVVVSEDVRVFDWDSRQPGELRVLQTWVGGVKRFDATTE</sequence>
<accession>W7HTH7</accession>
<evidence type="ECO:0000313" key="3">
    <source>
        <dbReference type="EMBL" id="EWC47431.1"/>
    </source>
</evidence>
<dbReference type="AlphaFoldDB" id="W7HTH7"/>
<feature type="chain" id="PRO_5004895552" description="Amidohydrolase 3 domain-containing protein" evidence="1">
    <location>
        <begin position="26"/>
        <end position="656"/>
    </location>
</feature>
<protein>
    <recommendedName>
        <fullName evidence="2">Amidohydrolase 3 domain-containing protein</fullName>
    </recommendedName>
</protein>
<dbReference type="InterPro" id="IPR033932">
    <property type="entry name" value="YtcJ-like"/>
</dbReference>
<dbReference type="PANTHER" id="PTHR22642:SF2">
    <property type="entry name" value="PROTEIN LONG AFTER FAR-RED 3"/>
    <property type="match status" value="1"/>
</dbReference>
<dbReference type="InterPro" id="IPR013108">
    <property type="entry name" value="Amidohydro_3"/>
</dbReference>
<dbReference type="OrthoDB" id="194468at2759"/>
<dbReference type="HOGENOM" id="CLU_009942_2_0_1"/>
<name>W7HTH7_9PEZI</name>
<organism evidence="3 4">
    <name type="scientific">Drechslerella stenobrocha 248</name>
    <dbReference type="NCBI Taxonomy" id="1043628"/>
    <lineage>
        <taxon>Eukaryota</taxon>
        <taxon>Fungi</taxon>
        <taxon>Dikarya</taxon>
        <taxon>Ascomycota</taxon>
        <taxon>Pezizomycotina</taxon>
        <taxon>Orbiliomycetes</taxon>
        <taxon>Orbiliales</taxon>
        <taxon>Orbiliaceae</taxon>
        <taxon>Drechslerella</taxon>
    </lineage>
</organism>
<dbReference type="SUPFAM" id="SSF51338">
    <property type="entry name" value="Composite domain of metallo-dependent hydrolases"/>
    <property type="match status" value="1"/>
</dbReference>